<proteinExistence type="predicted"/>
<gene>
    <name evidence="2" type="ORF">D3273_09695</name>
</gene>
<dbReference type="OrthoDB" id="8005761at2"/>
<dbReference type="AlphaFoldDB" id="A0A4Q2U7D5"/>
<reference evidence="2 3" key="1">
    <citation type="submission" date="2018-12" db="EMBL/GenBank/DDBJ databases">
        <authorList>
            <person name="Grouzdev D.S."/>
            <person name="Krutkina M.S."/>
        </authorList>
    </citation>
    <scope>NUCLEOTIDE SEQUENCE [LARGE SCALE GENOMIC DNA]</scope>
    <source>
        <strain evidence="2 3">RmlP026</strain>
    </source>
</reference>
<feature type="transmembrane region" description="Helical" evidence="1">
    <location>
        <begin position="38"/>
        <end position="58"/>
    </location>
</feature>
<protein>
    <submittedName>
        <fullName evidence="2">Uncharacterized protein</fullName>
    </submittedName>
</protein>
<accession>A0A4Q2U7D5</accession>
<dbReference type="EMBL" id="QYBB01000008">
    <property type="protein sequence ID" value="RYC32340.1"/>
    <property type="molecule type" value="Genomic_DNA"/>
</dbReference>
<evidence type="ECO:0000256" key="1">
    <source>
        <dbReference type="SAM" id="Phobius"/>
    </source>
</evidence>
<comment type="caution">
    <text evidence="2">The sequence shown here is derived from an EMBL/GenBank/DDBJ whole genome shotgun (WGS) entry which is preliminary data.</text>
</comment>
<evidence type="ECO:0000313" key="2">
    <source>
        <dbReference type="EMBL" id="RYC32340.1"/>
    </source>
</evidence>
<keyword evidence="3" id="KW-1185">Reference proteome</keyword>
<evidence type="ECO:0000313" key="3">
    <source>
        <dbReference type="Proteomes" id="UP000290759"/>
    </source>
</evidence>
<keyword evidence="1" id="KW-0812">Transmembrane</keyword>
<dbReference type="Proteomes" id="UP000290759">
    <property type="component" value="Unassembled WGS sequence"/>
</dbReference>
<organism evidence="2 3">
    <name type="scientific">Lichenibacterium minor</name>
    <dbReference type="NCBI Taxonomy" id="2316528"/>
    <lineage>
        <taxon>Bacteria</taxon>
        <taxon>Pseudomonadati</taxon>
        <taxon>Pseudomonadota</taxon>
        <taxon>Alphaproteobacteria</taxon>
        <taxon>Hyphomicrobiales</taxon>
        <taxon>Lichenihabitantaceae</taxon>
        <taxon>Lichenibacterium</taxon>
    </lineage>
</organism>
<feature type="transmembrane region" description="Helical" evidence="1">
    <location>
        <begin position="12"/>
        <end position="32"/>
    </location>
</feature>
<keyword evidence="1" id="KW-0472">Membrane</keyword>
<keyword evidence="1" id="KW-1133">Transmembrane helix</keyword>
<sequence length="63" mass="6654">MSWRGPVGTRFVAVQLAGSVGIVAMAAMTFAFDQPSSVDLAVTFGVLSVTASLLYAVFAERWV</sequence>
<reference evidence="2 3" key="2">
    <citation type="submission" date="2019-02" db="EMBL/GenBank/DDBJ databases">
        <title>'Lichenibacterium ramalinii' gen. nov. sp. nov., 'Lichenibacterium minor' gen. nov. sp. nov.</title>
        <authorList>
            <person name="Pankratov T."/>
        </authorList>
    </citation>
    <scope>NUCLEOTIDE SEQUENCE [LARGE SCALE GENOMIC DNA]</scope>
    <source>
        <strain evidence="2 3">RmlP026</strain>
    </source>
</reference>
<name>A0A4Q2U7D5_9HYPH</name>